<gene>
    <name evidence="7" type="ORF">A3843_17445</name>
</gene>
<dbReference type="PANTHER" id="PTHR11851:SF49">
    <property type="entry name" value="MITOCHONDRIAL-PROCESSING PEPTIDASE SUBUNIT ALPHA"/>
    <property type="match status" value="1"/>
</dbReference>
<dbReference type="InterPro" id="IPR050361">
    <property type="entry name" value="MPP/UQCRC_Complex"/>
</dbReference>
<evidence type="ECO:0000313" key="7">
    <source>
        <dbReference type="EMBL" id="OKL42705.1"/>
    </source>
</evidence>
<evidence type="ECO:0000259" key="6">
    <source>
        <dbReference type="Pfam" id="PF05193"/>
    </source>
</evidence>
<sequence>MPASAEPVQLLDASAMSDIRIGGEVFEGELENGLKVVVIPDHRAPVVTHMVWYKVGAADEPAGQSGIAHFLEHLMFKGTTNHPEGEFSAMVSSVGGRENAFTSQDYTAYFQQVAKEHLETMMSFEADRMENLVLTDAQIIPERDVVLQERAQRVDRNPGARLSETVDHMMFPNHPYGIPVIGWENEIRQLDKDDAIGFYNRYYTPNNAVLVVAGDVTPDHVMELAERTYGQVERRAEPGERIRSQAQSLPGIQKVTLSDPQVAQPTLQQGWLVPSYNTDTDGDAAALDVLADVLGGGTNSRLYKQLAVQDQLATEVGSWYRSTALDSGEFKIYGVPKEPQNLNKLEDEIQRIVQDVITNGVSADEVARSQRSMLASTIYAQDDQSTMARIFGSALTTGSTVEQVQSWPQLIAAVTPEDVQRVAAKYLDGSSVKSYLLPAEQTAAATPVTQ</sequence>
<evidence type="ECO:0000313" key="8">
    <source>
        <dbReference type="Proteomes" id="UP000185783"/>
    </source>
</evidence>
<evidence type="ECO:0000256" key="3">
    <source>
        <dbReference type="ARBA" id="ARBA00023049"/>
    </source>
</evidence>
<dbReference type="PROSITE" id="PS00143">
    <property type="entry name" value="INSULINASE"/>
    <property type="match status" value="1"/>
</dbReference>
<comment type="similarity">
    <text evidence="2 4">Belongs to the peptidase M16 family.</text>
</comment>
<dbReference type="InterPro" id="IPR007863">
    <property type="entry name" value="Peptidase_M16_C"/>
</dbReference>
<dbReference type="EMBL" id="LVVZ01000041">
    <property type="protein sequence ID" value="OKL42705.1"/>
    <property type="molecule type" value="Genomic_DNA"/>
</dbReference>
<feature type="domain" description="Peptidase M16 C-terminal" evidence="6">
    <location>
        <begin position="190"/>
        <end position="372"/>
    </location>
</feature>
<keyword evidence="3" id="KW-0378">Hydrolase</keyword>
<dbReference type="Pfam" id="PF00675">
    <property type="entry name" value="Peptidase_M16"/>
    <property type="match status" value="1"/>
</dbReference>
<proteinExistence type="inferred from homology"/>
<dbReference type="InterPro" id="IPR011249">
    <property type="entry name" value="Metalloenz_LuxS/M16"/>
</dbReference>
<evidence type="ECO:0000256" key="4">
    <source>
        <dbReference type="RuleBase" id="RU004447"/>
    </source>
</evidence>
<dbReference type="OrthoDB" id="9811314at2"/>
<keyword evidence="7" id="KW-0645">Protease</keyword>
<keyword evidence="3" id="KW-0482">Metalloprotease</keyword>
<dbReference type="GO" id="GO:0046872">
    <property type="term" value="F:metal ion binding"/>
    <property type="evidence" value="ECO:0007669"/>
    <property type="project" value="InterPro"/>
</dbReference>
<name>A0A1U7JDC2_9HYPH</name>
<dbReference type="RefSeq" id="WP_051269517.1">
    <property type="nucleotide sequence ID" value="NZ_LVVZ01000041.1"/>
</dbReference>
<comment type="cofactor">
    <cofactor evidence="1">
        <name>Zn(2+)</name>
        <dbReference type="ChEBI" id="CHEBI:29105"/>
    </cofactor>
</comment>
<organism evidence="7 8">
    <name type="scientific">Pseudovibrio exalbescens</name>
    <dbReference type="NCBI Taxonomy" id="197461"/>
    <lineage>
        <taxon>Bacteria</taxon>
        <taxon>Pseudomonadati</taxon>
        <taxon>Pseudomonadota</taxon>
        <taxon>Alphaproteobacteria</taxon>
        <taxon>Hyphomicrobiales</taxon>
        <taxon>Stappiaceae</taxon>
        <taxon>Pseudovibrio</taxon>
    </lineage>
</organism>
<dbReference type="SUPFAM" id="SSF63411">
    <property type="entry name" value="LuxS/MPP-like metallohydrolase"/>
    <property type="match status" value="2"/>
</dbReference>
<dbReference type="GO" id="GO:0006508">
    <property type="term" value="P:proteolysis"/>
    <property type="evidence" value="ECO:0007669"/>
    <property type="project" value="UniProtKB-KW"/>
</dbReference>
<dbReference type="InterPro" id="IPR001431">
    <property type="entry name" value="Pept_M16_Zn_BS"/>
</dbReference>
<dbReference type="GO" id="GO:0004222">
    <property type="term" value="F:metalloendopeptidase activity"/>
    <property type="evidence" value="ECO:0007669"/>
    <property type="project" value="InterPro"/>
</dbReference>
<accession>A0A1U7JDC2</accession>
<dbReference type="InterPro" id="IPR011765">
    <property type="entry name" value="Pept_M16_N"/>
</dbReference>
<dbReference type="STRING" id="197461.A3843_17445"/>
<dbReference type="Gene3D" id="3.30.830.10">
    <property type="entry name" value="Metalloenzyme, LuxS/M16 peptidase-like"/>
    <property type="match status" value="2"/>
</dbReference>
<comment type="caution">
    <text evidence="7">The sequence shown here is derived from an EMBL/GenBank/DDBJ whole genome shotgun (WGS) entry which is preliminary data.</text>
</comment>
<dbReference type="Proteomes" id="UP000185783">
    <property type="component" value="Unassembled WGS sequence"/>
</dbReference>
<dbReference type="PANTHER" id="PTHR11851">
    <property type="entry name" value="METALLOPROTEASE"/>
    <property type="match status" value="1"/>
</dbReference>
<evidence type="ECO:0000259" key="5">
    <source>
        <dbReference type="Pfam" id="PF00675"/>
    </source>
</evidence>
<protein>
    <submittedName>
        <fullName evidence="7">Zinc protease</fullName>
    </submittedName>
</protein>
<keyword evidence="8" id="KW-1185">Reference proteome</keyword>
<dbReference type="Pfam" id="PF05193">
    <property type="entry name" value="Peptidase_M16_C"/>
    <property type="match status" value="1"/>
</dbReference>
<feature type="domain" description="Peptidase M16 N-terminal" evidence="5">
    <location>
        <begin position="36"/>
        <end position="181"/>
    </location>
</feature>
<dbReference type="AlphaFoldDB" id="A0A1U7JDC2"/>
<evidence type="ECO:0000256" key="2">
    <source>
        <dbReference type="ARBA" id="ARBA00007261"/>
    </source>
</evidence>
<reference evidence="7 8" key="1">
    <citation type="submission" date="2016-03" db="EMBL/GenBank/DDBJ databases">
        <title>Genome sequence of Nesiotobacter sp. nov., a moderately halophilic alphaproteobacterium isolated from the Yellow Sea, China.</title>
        <authorList>
            <person name="Zhang G."/>
            <person name="Zhang R."/>
        </authorList>
    </citation>
    <scope>NUCLEOTIDE SEQUENCE [LARGE SCALE GENOMIC DNA]</scope>
    <source>
        <strain evidence="7 8">WB1-6</strain>
    </source>
</reference>
<evidence type="ECO:0000256" key="1">
    <source>
        <dbReference type="ARBA" id="ARBA00001947"/>
    </source>
</evidence>